<organism evidence="2 3">
    <name type="scientific">Candidatus Cryptobacteroides excrementipullorum</name>
    <dbReference type="NCBI Taxonomy" id="2840761"/>
    <lineage>
        <taxon>Bacteria</taxon>
        <taxon>Pseudomonadati</taxon>
        <taxon>Bacteroidota</taxon>
        <taxon>Bacteroidia</taxon>
        <taxon>Bacteroidales</taxon>
        <taxon>Candidatus Cryptobacteroides</taxon>
    </lineage>
</organism>
<comment type="caution">
    <text evidence="2">The sequence shown here is derived from an EMBL/GenBank/DDBJ whole genome shotgun (WGS) entry which is preliminary data.</text>
</comment>
<sequence>MKKTILSLPAAALACLSILSCEDNIGGGETSASAGNYIVVASVDEANTILQSGTLDSGEISARNAGYETDAGTAWVFYGDKYLYRLNYNQGNAGVTASYILGDDGTVTQRPKTYQIRRFTTYGPLGDNIVTVSAGDTDESDASGNKAQGLLFNYLNVASETNRTASVGCENYLGNGEYVTFAGLVETGGKVYTSVVPMGMSKYGVAYDGGSRVTYPDLVAKESGGSGSGSYEAGEIPVTQFPDSAFVAIFSDDTFSDPVILRTGKIGFASGRFKSQYYQTVWAADNGDVYVFSPGYGRSHTGAYKKTGVLESGVVRIKAGAEEFDGSYYYNIEEKSGGQAMYRCWHISDDWFLLQMYTEADGTGGIGGATNGLAVFRGSTGDFSWVSGLPSRDLISSFGGFPYFENGAAYISVVTSDGAQPAVYKIDPGTATAAKGLTVESDSVAAVGKLQ</sequence>
<evidence type="ECO:0000313" key="3">
    <source>
        <dbReference type="Proteomes" id="UP000823771"/>
    </source>
</evidence>
<gene>
    <name evidence="2" type="ORF">IAB80_00785</name>
</gene>
<accession>A0A9D9IT97</accession>
<dbReference type="PROSITE" id="PS51257">
    <property type="entry name" value="PROKAR_LIPOPROTEIN"/>
    <property type="match status" value="1"/>
</dbReference>
<proteinExistence type="predicted"/>
<dbReference type="AlphaFoldDB" id="A0A9D9IT97"/>
<feature type="signal peptide" evidence="1">
    <location>
        <begin position="1"/>
        <end position="21"/>
    </location>
</feature>
<keyword evidence="1" id="KW-0732">Signal</keyword>
<feature type="chain" id="PRO_5038427978" evidence="1">
    <location>
        <begin position="22"/>
        <end position="451"/>
    </location>
</feature>
<name>A0A9D9IT97_9BACT</name>
<dbReference type="InterPro" id="IPR025401">
    <property type="entry name" value="DUF4374"/>
</dbReference>
<evidence type="ECO:0000313" key="2">
    <source>
        <dbReference type="EMBL" id="MBO8477431.1"/>
    </source>
</evidence>
<protein>
    <submittedName>
        <fullName evidence="2">DUF4374 domain-containing protein</fullName>
    </submittedName>
</protein>
<reference evidence="2" key="1">
    <citation type="submission" date="2020-10" db="EMBL/GenBank/DDBJ databases">
        <authorList>
            <person name="Gilroy R."/>
        </authorList>
    </citation>
    <scope>NUCLEOTIDE SEQUENCE</scope>
    <source>
        <strain evidence="2">2478</strain>
    </source>
</reference>
<dbReference type="EMBL" id="JADILZ010000011">
    <property type="protein sequence ID" value="MBO8477431.1"/>
    <property type="molecule type" value="Genomic_DNA"/>
</dbReference>
<dbReference type="Pfam" id="PF14298">
    <property type="entry name" value="DUF4374"/>
    <property type="match status" value="1"/>
</dbReference>
<evidence type="ECO:0000256" key="1">
    <source>
        <dbReference type="SAM" id="SignalP"/>
    </source>
</evidence>
<dbReference type="Proteomes" id="UP000823771">
    <property type="component" value="Unassembled WGS sequence"/>
</dbReference>
<reference evidence="2" key="2">
    <citation type="journal article" date="2021" name="PeerJ">
        <title>Extensive microbial diversity within the chicken gut microbiome revealed by metagenomics and culture.</title>
        <authorList>
            <person name="Gilroy R."/>
            <person name="Ravi A."/>
            <person name="Getino M."/>
            <person name="Pursley I."/>
            <person name="Horton D.L."/>
            <person name="Alikhan N.F."/>
            <person name="Baker D."/>
            <person name="Gharbi K."/>
            <person name="Hall N."/>
            <person name="Watson M."/>
            <person name="Adriaenssens E.M."/>
            <person name="Foster-Nyarko E."/>
            <person name="Jarju S."/>
            <person name="Secka A."/>
            <person name="Antonio M."/>
            <person name="Oren A."/>
            <person name="Chaudhuri R.R."/>
            <person name="La Ragione R."/>
            <person name="Hildebrand F."/>
            <person name="Pallen M.J."/>
        </authorList>
    </citation>
    <scope>NUCLEOTIDE SEQUENCE</scope>
    <source>
        <strain evidence="2">2478</strain>
    </source>
</reference>